<protein>
    <submittedName>
        <fullName evidence="1">Uncharacterized protein</fullName>
    </submittedName>
</protein>
<proteinExistence type="predicted"/>
<evidence type="ECO:0000313" key="2">
    <source>
        <dbReference type="Proteomes" id="UP001060215"/>
    </source>
</evidence>
<dbReference type="Proteomes" id="UP001060215">
    <property type="component" value="Chromosome 3"/>
</dbReference>
<comment type="caution">
    <text evidence="1">The sequence shown here is derived from an EMBL/GenBank/DDBJ whole genome shotgun (WGS) entry which is preliminary data.</text>
</comment>
<keyword evidence="2" id="KW-1185">Reference proteome</keyword>
<evidence type="ECO:0000313" key="1">
    <source>
        <dbReference type="EMBL" id="KAI8026097.1"/>
    </source>
</evidence>
<sequence length="78" mass="8379">MLGVRAVMGKAKPPPSPQSPYSHDPSLPPANPTSLSFSTEGINSRTTDPISSTFVLKENAPLQLHVEKGKNHPKIPNH</sequence>
<dbReference type="EMBL" id="CM045760">
    <property type="protein sequence ID" value="KAI8026097.1"/>
    <property type="molecule type" value="Genomic_DNA"/>
</dbReference>
<name>A0ACC0IMH0_9ERIC</name>
<organism evidence="1 2">
    <name type="scientific">Camellia lanceoleosa</name>
    <dbReference type="NCBI Taxonomy" id="1840588"/>
    <lineage>
        <taxon>Eukaryota</taxon>
        <taxon>Viridiplantae</taxon>
        <taxon>Streptophyta</taxon>
        <taxon>Embryophyta</taxon>
        <taxon>Tracheophyta</taxon>
        <taxon>Spermatophyta</taxon>
        <taxon>Magnoliopsida</taxon>
        <taxon>eudicotyledons</taxon>
        <taxon>Gunneridae</taxon>
        <taxon>Pentapetalae</taxon>
        <taxon>asterids</taxon>
        <taxon>Ericales</taxon>
        <taxon>Theaceae</taxon>
        <taxon>Camellia</taxon>
    </lineage>
</organism>
<accession>A0ACC0IMH0</accession>
<reference evidence="1 2" key="1">
    <citation type="journal article" date="2022" name="Plant J.">
        <title>Chromosome-level genome of Camellia lanceoleosa provides a valuable resource for understanding genome evolution and self-incompatibility.</title>
        <authorList>
            <person name="Gong W."/>
            <person name="Xiao S."/>
            <person name="Wang L."/>
            <person name="Liao Z."/>
            <person name="Chang Y."/>
            <person name="Mo W."/>
            <person name="Hu G."/>
            <person name="Li W."/>
            <person name="Zhao G."/>
            <person name="Zhu H."/>
            <person name="Hu X."/>
            <person name="Ji K."/>
            <person name="Xiang X."/>
            <person name="Song Q."/>
            <person name="Yuan D."/>
            <person name="Jin S."/>
            <person name="Zhang L."/>
        </authorList>
    </citation>
    <scope>NUCLEOTIDE SEQUENCE [LARGE SCALE GENOMIC DNA]</scope>
    <source>
        <strain evidence="1">SQ_2022a</strain>
    </source>
</reference>
<gene>
    <name evidence="1" type="ORF">LOK49_LG02G03657</name>
</gene>